<sequence>MKFVALVEFEPQTTIWYILSRSPLILKFLDGWVQGQALAREKIDIGVGLPNTLETRYPSLLTCVHSLGSYTGWSWQYGENVAVDATFSLMILLII</sequence>
<proteinExistence type="predicted"/>
<dbReference type="AlphaFoldDB" id="A0AAW0QQ02"/>
<organism evidence="1 2">
    <name type="scientific">Apiospora kogelbergensis</name>
    <dbReference type="NCBI Taxonomy" id="1337665"/>
    <lineage>
        <taxon>Eukaryota</taxon>
        <taxon>Fungi</taxon>
        <taxon>Dikarya</taxon>
        <taxon>Ascomycota</taxon>
        <taxon>Pezizomycotina</taxon>
        <taxon>Sordariomycetes</taxon>
        <taxon>Xylariomycetidae</taxon>
        <taxon>Amphisphaeriales</taxon>
        <taxon>Apiosporaceae</taxon>
        <taxon>Apiospora</taxon>
    </lineage>
</organism>
<accession>A0AAW0QQ02</accession>
<keyword evidence="2" id="KW-1185">Reference proteome</keyword>
<gene>
    <name evidence="1" type="ORF">PG999_009018</name>
</gene>
<name>A0AAW0QQ02_9PEZI</name>
<dbReference type="EMBL" id="JAQQWP010000008">
    <property type="protein sequence ID" value="KAK8105659.1"/>
    <property type="molecule type" value="Genomic_DNA"/>
</dbReference>
<comment type="caution">
    <text evidence="1">The sequence shown here is derived from an EMBL/GenBank/DDBJ whole genome shotgun (WGS) entry which is preliminary data.</text>
</comment>
<reference evidence="1 2" key="1">
    <citation type="submission" date="2023-01" db="EMBL/GenBank/DDBJ databases">
        <title>Analysis of 21 Apiospora genomes using comparative genomics revels a genus with tremendous synthesis potential of carbohydrate active enzymes and secondary metabolites.</title>
        <authorList>
            <person name="Sorensen T."/>
        </authorList>
    </citation>
    <scope>NUCLEOTIDE SEQUENCE [LARGE SCALE GENOMIC DNA]</scope>
    <source>
        <strain evidence="1 2">CBS 117206</strain>
    </source>
</reference>
<evidence type="ECO:0000313" key="2">
    <source>
        <dbReference type="Proteomes" id="UP001392437"/>
    </source>
</evidence>
<protein>
    <submittedName>
        <fullName evidence="1">Uncharacterized protein</fullName>
    </submittedName>
</protein>
<dbReference type="Proteomes" id="UP001392437">
    <property type="component" value="Unassembled WGS sequence"/>
</dbReference>
<evidence type="ECO:0000313" key="1">
    <source>
        <dbReference type="EMBL" id="KAK8105659.1"/>
    </source>
</evidence>